<accession>A0A7G9YG74</accession>
<name>A0A7G9YG74_9EURY</name>
<proteinExistence type="predicted"/>
<dbReference type="GO" id="GO:0043571">
    <property type="term" value="P:maintenance of CRISPR repeat elements"/>
    <property type="evidence" value="ECO:0007669"/>
    <property type="project" value="InterPro"/>
</dbReference>
<sequence length="289" mass="32685">MNYNGIVVVNAKNANFNAGFDGLPRRLPTGRIFATDKALKYCIREYLSKNEPVFVQRTKEFHDGTGGVRVERYLTLKENYLKKCNKEEMPKDEGVIINDLKGFIDIRLFGVVFAVDSNISMTGPCQINYGINRFEGSNIFSSEILSPYRNPNEKSKDAQQTTIGEESRADDVYYVYDVCLNMNSAEKQGIVVTDDDIGKLKNALKYAVGNVTSTTMFGCETVSMLWFKNTDDRIYNNLNSLMEIYKSDDGVVVDYSKVMKLVLADIDSDSLEEYSSKVKNIIPQQSNME</sequence>
<protein>
    <recommendedName>
        <fullName evidence="2">CRISPR-associated protein Cas7</fullName>
    </recommendedName>
</protein>
<dbReference type="EMBL" id="MT631237">
    <property type="protein sequence ID" value="QNO47008.1"/>
    <property type="molecule type" value="Genomic_DNA"/>
</dbReference>
<dbReference type="InterPro" id="IPR006482">
    <property type="entry name" value="Cas7_Csh2/Csh2"/>
</dbReference>
<dbReference type="Pfam" id="PF05107">
    <property type="entry name" value="Cas_Cas7"/>
    <property type="match status" value="1"/>
</dbReference>
<evidence type="ECO:0000313" key="1">
    <source>
        <dbReference type="EMBL" id="QNO47008.1"/>
    </source>
</evidence>
<organism evidence="1">
    <name type="scientific">Candidatus Methanogaster sp. ANME-2c ERB4</name>
    <dbReference type="NCBI Taxonomy" id="2759911"/>
    <lineage>
        <taxon>Archaea</taxon>
        <taxon>Methanobacteriati</taxon>
        <taxon>Methanobacteriota</taxon>
        <taxon>Stenosarchaea group</taxon>
        <taxon>Methanomicrobia</taxon>
        <taxon>Methanosarcinales</taxon>
        <taxon>ANME-2 cluster</taxon>
        <taxon>Candidatus Methanogasteraceae</taxon>
        <taxon>Candidatus Methanogaster</taxon>
    </lineage>
</organism>
<reference evidence="1" key="1">
    <citation type="submission" date="2020-06" db="EMBL/GenBank/DDBJ databases">
        <title>Unique genomic features of the anaerobic methanotrophic archaea.</title>
        <authorList>
            <person name="Chadwick G.L."/>
            <person name="Skennerton C.T."/>
            <person name="Laso-Perez R."/>
            <person name="Leu A.O."/>
            <person name="Speth D.R."/>
            <person name="Yu H."/>
            <person name="Morgan-Lang C."/>
            <person name="Hatzenpichler R."/>
            <person name="Goudeau D."/>
            <person name="Malmstrom R."/>
            <person name="Brazelton W.J."/>
            <person name="Woyke T."/>
            <person name="Hallam S.J."/>
            <person name="Tyson G.W."/>
            <person name="Wegener G."/>
            <person name="Boetius A."/>
            <person name="Orphan V."/>
        </authorList>
    </citation>
    <scope>NUCLEOTIDE SEQUENCE</scope>
</reference>
<gene>
    <name evidence="1" type="ORF">JMDIOONB_00020</name>
</gene>
<evidence type="ECO:0008006" key="2">
    <source>
        <dbReference type="Google" id="ProtNLM"/>
    </source>
</evidence>
<dbReference type="AlphaFoldDB" id="A0A7G9YG74"/>